<keyword evidence="13" id="KW-0464">Manganese</keyword>
<dbReference type="AlphaFoldDB" id="A0A935CA53"/>
<comment type="cofactor">
    <cofactor evidence="3">
        <name>Co(2+)</name>
        <dbReference type="ChEBI" id="CHEBI:48828"/>
    </cofactor>
</comment>
<sequence length="218" mass="24030">MNHLIAPSILAADFANLQRDVEMLNESHADYIHVDIMDGVFVPNISFGIPVCEAIFKHAKKPLDVHLMIEKPENYIQAFHDAGAATISVHYEASPHLHRTLQSIRDLGLRAGVAINPHTNVQLLEDVIEITDLVCLMSVNPGFGGQKFIEHTYTKVRRLKEIIVDAGANTLIEVDGGVNIDNAPLLLEAGADVLVAGNFVFKSENPIHTIQELKNVQF</sequence>
<dbReference type="GO" id="GO:0004750">
    <property type="term" value="F:D-ribulose-phosphate 3-epimerase activity"/>
    <property type="evidence" value="ECO:0007669"/>
    <property type="project" value="UniProtKB-UniRule"/>
</dbReference>
<dbReference type="GO" id="GO:0019323">
    <property type="term" value="P:pentose catabolic process"/>
    <property type="evidence" value="ECO:0007669"/>
    <property type="project" value="UniProtKB-UniRule"/>
</dbReference>
<feature type="binding site" evidence="10">
    <location>
        <begin position="175"/>
        <end position="177"/>
    </location>
    <ligand>
        <name>substrate</name>
    </ligand>
</feature>
<evidence type="ECO:0000256" key="10">
    <source>
        <dbReference type="HAMAP-Rule" id="MF_02227"/>
    </source>
</evidence>
<dbReference type="RefSeq" id="WP_201432070.1">
    <property type="nucleotide sequence ID" value="NZ_JAEQBW010000007.1"/>
</dbReference>
<dbReference type="NCBIfam" id="NF004076">
    <property type="entry name" value="PRK05581.1-4"/>
    <property type="match status" value="1"/>
</dbReference>
<evidence type="ECO:0000313" key="16">
    <source>
        <dbReference type="Proteomes" id="UP000611723"/>
    </source>
</evidence>
<protein>
    <recommendedName>
        <fullName evidence="7 10">Ribulose-phosphate 3-epimerase</fullName>
        <ecNumber evidence="7 10">5.1.3.1</ecNumber>
    </recommendedName>
</protein>
<dbReference type="InterPro" id="IPR026019">
    <property type="entry name" value="Ribul_P_3_epim"/>
</dbReference>
<comment type="caution">
    <text evidence="15">The sequence shown here is derived from an EMBL/GenBank/DDBJ whole genome shotgun (WGS) entry which is preliminary data.</text>
</comment>
<name>A0A935CA53_9BACT</name>
<keyword evidence="8 10" id="KW-0479">Metal-binding</keyword>
<feature type="binding site" evidence="10 13">
    <location>
        <position position="175"/>
    </location>
    <ligand>
        <name>a divalent metal cation</name>
        <dbReference type="ChEBI" id="CHEBI:60240"/>
    </ligand>
</feature>
<dbReference type="GO" id="GO:0006098">
    <property type="term" value="P:pentose-phosphate shunt"/>
    <property type="evidence" value="ECO:0007669"/>
    <property type="project" value="UniProtKB-UniRule"/>
</dbReference>
<evidence type="ECO:0000256" key="12">
    <source>
        <dbReference type="PIRSR" id="PIRSR001461-1"/>
    </source>
</evidence>
<comment type="cofactor">
    <cofactor evidence="10 13">
        <name>a divalent metal cation</name>
        <dbReference type="ChEBI" id="CHEBI:60240"/>
    </cofactor>
    <text evidence="10 13">Binds 1 divalent metal cation per subunit.</text>
</comment>
<feature type="binding site" evidence="10 13">
    <location>
        <position position="33"/>
    </location>
    <ligand>
        <name>a divalent metal cation</name>
        <dbReference type="ChEBI" id="CHEBI:60240"/>
    </ligand>
</feature>
<dbReference type="GO" id="GO:0005737">
    <property type="term" value="C:cytoplasm"/>
    <property type="evidence" value="ECO:0007669"/>
    <property type="project" value="UniProtKB-ARBA"/>
</dbReference>
<evidence type="ECO:0000256" key="7">
    <source>
        <dbReference type="ARBA" id="ARBA00013188"/>
    </source>
</evidence>
<feature type="binding site" evidence="14">
    <location>
        <position position="177"/>
    </location>
    <ligand>
        <name>substrate</name>
    </ligand>
</feature>
<dbReference type="Pfam" id="PF00834">
    <property type="entry name" value="Ribul_P_3_epim"/>
    <property type="match status" value="1"/>
</dbReference>
<evidence type="ECO:0000256" key="9">
    <source>
        <dbReference type="ARBA" id="ARBA00023235"/>
    </source>
</evidence>
<dbReference type="InterPro" id="IPR000056">
    <property type="entry name" value="Ribul_P_3_epim-like"/>
</dbReference>
<feature type="active site" description="Proton donor" evidence="10 12">
    <location>
        <position position="175"/>
    </location>
</feature>
<reference evidence="15" key="1">
    <citation type="submission" date="2021-01" db="EMBL/GenBank/DDBJ databases">
        <title>Marivirga aurantiaca sp. nov., isolated from intertidal surface sediments.</title>
        <authorList>
            <person name="Zhang M."/>
        </authorList>
    </citation>
    <scope>NUCLEOTIDE SEQUENCE</scope>
    <source>
        <strain evidence="15">S37H4</strain>
    </source>
</reference>
<keyword evidence="13" id="KW-0862">Zinc</keyword>
<evidence type="ECO:0000256" key="13">
    <source>
        <dbReference type="PIRSR" id="PIRSR001461-2"/>
    </source>
</evidence>
<feature type="binding site" evidence="10 14">
    <location>
        <position position="8"/>
    </location>
    <ligand>
        <name>substrate</name>
    </ligand>
</feature>
<comment type="cofactor">
    <cofactor evidence="4">
        <name>Zn(2+)</name>
        <dbReference type="ChEBI" id="CHEBI:29105"/>
    </cofactor>
</comment>
<dbReference type="Gene3D" id="3.20.20.70">
    <property type="entry name" value="Aldolase class I"/>
    <property type="match status" value="1"/>
</dbReference>
<comment type="cofactor">
    <cofactor evidence="5">
        <name>Fe(2+)</name>
        <dbReference type="ChEBI" id="CHEBI:29033"/>
    </cofactor>
</comment>
<evidence type="ECO:0000313" key="15">
    <source>
        <dbReference type="EMBL" id="MBK6266395.1"/>
    </source>
</evidence>
<dbReference type="CDD" id="cd00429">
    <property type="entry name" value="RPE"/>
    <property type="match status" value="1"/>
</dbReference>
<dbReference type="PROSITE" id="PS01085">
    <property type="entry name" value="RIBUL_P_3_EPIMER_1"/>
    <property type="match status" value="1"/>
</dbReference>
<gene>
    <name evidence="10" type="primary">rpe</name>
    <name evidence="15" type="ORF">JKA74_15225</name>
</gene>
<dbReference type="HAMAP" id="MF_02227">
    <property type="entry name" value="RPE"/>
    <property type="match status" value="1"/>
</dbReference>
<feature type="binding site" evidence="10 13">
    <location>
        <position position="35"/>
    </location>
    <ligand>
        <name>a divalent metal cation</name>
        <dbReference type="ChEBI" id="CHEBI:60240"/>
    </ligand>
</feature>
<dbReference type="GO" id="GO:0046872">
    <property type="term" value="F:metal ion binding"/>
    <property type="evidence" value="ECO:0007669"/>
    <property type="project" value="UniProtKB-UniRule"/>
</dbReference>
<dbReference type="PANTHER" id="PTHR11749">
    <property type="entry name" value="RIBULOSE-5-PHOSPHATE-3-EPIMERASE"/>
    <property type="match status" value="1"/>
</dbReference>
<keyword evidence="13" id="KW-0170">Cobalt</keyword>
<dbReference type="SUPFAM" id="SSF51366">
    <property type="entry name" value="Ribulose-phoshate binding barrel"/>
    <property type="match status" value="1"/>
</dbReference>
<comment type="similarity">
    <text evidence="6 10 11">Belongs to the ribulose-phosphate 3-epimerase family.</text>
</comment>
<evidence type="ECO:0000256" key="3">
    <source>
        <dbReference type="ARBA" id="ARBA00001941"/>
    </source>
</evidence>
<proteinExistence type="inferred from homology"/>
<comment type="pathway">
    <text evidence="10">Carbohydrate degradation.</text>
</comment>
<dbReference type="InterPro" id="IPR011060">
    <property type="entry name" value="RibuloseP-bd_barrel"/>
</dbReference>
<evidence type="ECO:0000256" key="4">
    <source>
        <dbReference type="ARBA" id="ARBA00001947"/>
    </source>
</evidence>
<dbReference type="EC" id="5.1.3.1" evidence="7 10"/>
<dbReference type="EMBL" id="JAEQBW010000007">
    <property type="protein sequence ID" value="MBK6266395.1"/>
    <property type="molecule type" value="Genomic_DNA"/>
</dbReference>
<keyword evidence="9 10" id="KW-0413">Isomerase</keyword>
<comment type="caution">
    <text evidence="10">Lacks conserved residue(s) required for the propagation of feature annotation.</text>
</comment>
<feature type="binding site" evidence="10 14">
    <location>
        <begin position="142"/>
        <end position="145"/>
    </location>
    <ligand>
        <name>substrate</name>
    </ligand>
</feature>
<feature type="binding site" evidence="10 13">
    <location>
        <position position="66"/>
    </location>
    <ligand>
        <name>a divalent metal cation</name>
        <dbReference type="ChEBI" id="CHEBI:60240"/>
    </ligand>
</feature>
<organism evidence="15 16">
    <name type="scientific">Marivirga aurantiaca</name>
    <dbReference type="NCBI Taxonomy" id="2802615"/>
    <lineage>
        <taxon>Bacteria</taxon>
        <taxon>Pseudomonadati</taxon>
        <taxon>Bacteroidota</taxon>
        <taxon>Cytophagia</taxon>
        <taxon>Cytophagales</taxon>
        <taxon>Marivirgaceae</taxon>
        <taxon>Marivirga</taxon>
    </lineage>
</organism>
<dbReference type="Proteomes" id="UP000611723">
    <property type="component" value="Unassembled WGS sequence"/>
</dbReference>
<dbReference type="InterPro" id="IPR013785">
    <property type="entry name" value="Aldolase_TIM"/>
</dbReference>
<evidence type="ECO:0000256" key="8">
    <source>
        <dbReference type="ARBA" id="ARBA00022723"/>
    </source>
</evidence>
<comment type="catalytic activity">
    <reaction evidence="1 10 11">
        <text>D-ribulose 5-phosphate = D-xylulose 5-phosphate</text>
        <dbReference type="Rhea" id="RHEA:13677"/>
        <dbReference type="ChEBI" id="CHEBI:57737"/>
        <dbReference type="ChEBI" id="CHEBI:58121"/>
        <dbReference type="EC" id="5.1.3.1"/>
    </reaction>
</comment>
<feature type="binding site" evidence="10 14">
    <location>
        <position position="66"/>
    </location>
    <ligand>
        <name>substrate</name>
    </ligand>
</feature>
<evidence type="ECO:0000256" key="6">
    <source>
        <dbReference type="ARBA" id="ARBA00009541"/>
    </source>
</evidence>
<dbReference type="PIRSF" id="PIRSF001461">
    <property type="entry name" value="RPE"/>
    <property type="match status" value="1"/>
</dbReference>
<evidence type="ECO:0000256" key="5">
    <source>
        <dbReference type="ARBA" id="ARBA00001954"/>
    </source>
</evidence>
<evidence type="ECO:0000256" key="11">
    <source>
        <dbReference type="PIRNR" id="PIRNR001461"/>
    </source>
</evidence>
<comment type="function">
    <text evidence="10">Catalyzes the reversible epimerization of D-ribulose 5-phosphate to D-xylulose 5-phosphate.</text>
</comment>
<evidence type="ECO:0000256" key="14">
    <source>
        <dbReference type="PIRSR" id="PIRSR001461-3"/>
    </source>
</evidence>
<accession>A0A935CA53</accession>
<dbReference type="PROSITE" id="PS01086">
    <property type="entry name" value="RIBUL_P_3_EPIMER_2"/>
    <property type="match status" value="1"/>
</dbReference>
<evidence type="ECO:0000256" key="2">
    <source>
        <dbReference type="ARBA" id="ARBA00001936"/>
    </source>
</evidence>
<feature type="active site" description="Proton acceptor" evidence="10 12">
    <location>
        <position position="35"/>
    </location>
</feature>
<evidence type="ECO:0000256" key="1">
    <source>
        <dbReference type="ARBA" id="ARBA00001782"/>
    </source>
</evidence>
<comment type="cofactor">
    <cofactor evidence="2">
        <name>Mn(2+)</name>
        <dbReference type="ChEBI" id="CHEBI:29035"/>
    </cofactor>
</comment>
<dbReference type="FunFam" id="3.20.20.70:FF:000004">
    <property type="entry name" value="Ribulose-phosphate 3-epimerase"/>
    <property type="match status" value="1"/>
</dbReference>
<dbReference type="NCBIfam" id="TIGR01163">
    <property type="entry name" value="rpe"/>
    <property type="match status" value="1"/>
</dbReference>
<keyword evidence="10 11" id="KW-0119">Carbohydrate metabolism</keyword>
<keyword evidence="16" id="KW-1185">Reference proteome</keyword>